<dbReference type="PROSITE" id="PS50157">
    <property type="entry name" value="ZINC_FINGER_C2H2_2"/>
    <property type="match status" value="1"/>
</dbReference>
<accession>A0A0F4G6B3</accession>
<protein>
    <recommendedName>
        <fullName evidence="2">C2H2-type domain-containing protein</fullName>
    </recommendedName>
</protein>
<keyword evidence="1" id="KW-0479">Metal-binding</keyword>
<keyword evidence="1" id="KW-0863">Zinc-finger</keyword>
<dbReference type="Proteomes" id="UP000033647">
    <property type="component" value="Unassembled WGS sequence"/>
</dbReference>
<comment type="caution">
    <text evidence="3">The sequence shown here is derived from an EMBL/GenBank/DDBJ whole genome shotgun (WGS) entry which is preliminary data.</text>
</comment>
<dbReference type="Gene3D" id="3.30.40.10">
    <property type="entry name" value="Zinc/RING finger domain, C3HC4 (zinc finger)"/>
    <property type="match status" value="1"/>
</dbReference>
<feature type="domain" description="C2H2-type" evidence="2">
    <location>
        <begin position="121"/>
        <end position="153"/>
    </location>
</feature>
<reference evidence="3 4" key="1">
    <citation type="submission" date="2015-03" db="EMBL/GenBank/DDBJ databases">
        <title>RNA-seq based gene annotation and comparative genomics of four Zymoseptoria species reveal species-specific pathogenicity related genes and transposable element activity.</title>
        <authorList>
            <person name="Grandaubert J."/>
            <person name="Bhattacharyya A."/>
            <person name="Stukenbrock E.H."/>
        </authorList>
    </citation>
    <scope>NUCLEOTIDE SEQUENCE [LARGE SCALE GENOMIC DNA]</scope>
    <source>
        <strain evidence="3 4">Zb18110</strain>
    </source>
</reference>
<gene>
    <name evidence="3" type="ORF">TI39_contig5647g00001</name>
</gene>
<proteinExistence type="predicted"/>
<name>A0A0F4G6B3_9PEZI</name>
<dbReference type="InterPro" id="IPR013083">
    <property type="entry name" value="Znf_RING/FYVE/PHD"/>
</dbReference>
<organism evidence="3 4">
    <name type="scientific">Zymoseptoria brevis</name>
    <dbReference type="NCBI Taxonomy" id="1047168"/>
    <lineage>
        <taxon>Eukaryota</taxon>
        <taxon>Fungi</taxon>
        <taxon>Dikarya</taxon>
        <taxon>Ascomycota</taxon>
        <taxon>Pezizomycotina</taxon>
        <taxon>Dothideomycetes</taxon>
        <taxon>Dothideomycetidae</taxon>
        <taxon>Mycosphaerellales</taxon>
        <taxon>Mycosphaerellaceae</taxon>
        <taxon>Zymoseptoria</taxon>
    </lineage>
</organism>
<keyword evidence="4" id="KW-1185">Reference proteome</keyword>
<evidence type="ECO:0000256" key="1">
    <source>
        <dbReference type="PROSITE-ProRule" id="PRU00042"/>
    </source>
</evidence>
<evidence type="ECO:0000313" key="3">
    <source>
        <dbReference type="EMBL" id="KJX92888.1"/>
    </source>
</evidence>
<evidence type="ECO:0000259" key="2">
    <source>
        <dbReference type="PROSITE" id="PS50157"/>
    </source>
</evidence>
<dbReference type="GO" id="GO:0008270">
    <property type="term" value="F:zinc ion binding"/>
    <property type="evidence" value="ECO:0007669"/>
    <property type="project" value="UniProtKB-KW"/>
</dbReference>
<evidence type="ECO:0000313" key="4">
    <source>
        <dbReference type="Proteomes" id="UP000033647"/>
    </source>
</evidence>
<sequence length="229" mass="25655">MLSEHICPVDPSLPLLDHILTDNHKFMTALSAYNVSSCSNLANLGRSTQAFKDLKATYEGGSRDPVTQFEVPCKNQIFGCPWTFPRFQRRKEHEANCAITSRELGDAVAAKEAEREANLTFPCVKDPANCTRVFASPTELTRHHFSQHSWPKPCKEPGCEGVMLTSEWDRHKHISSTHHAAYTPTACRFPSCKSTNLFATAAALYKHYKTAHNKGRDEANILLRPINSL</sequence>
<dbReference type="AlphaFoldDB" id="A0A0F4G6B3"/>
<dbReference type="EMBL" id="LAFY01005602">
    <property type="protein sequence ID" value="KJX92888.1"/>
    <property type="molecule type" value="Genomic_DNA"/>
</dbReference>
<keyword evidence="1" id="KW-0862">Zinc</keyword>
<dbReference type="InterPro" id="IPR013087">
    <property type="entry name" value="Znf_C2H2_type"/>
</dbReference>